<evidence type="ECO:0000313" key="2">
    <source>
        <dbReference type="Proteomes" id="UP000282574"/>
    </source>
</evidence>
<evidence type="ECO:0000313" key="1">
    <source>
        <dbReference type="EMBL" id="RUT02323.1"/>
    </source>
</evidence>
<keyword evidence="2" id="KW-1185">Reference proteome</keyword>
<sequence length="149" mass="17401">MPRNSSNKSKGVKPRKRHKFFLNPYEDSAFTKCPKCETKTKIRKIPLVIHIDPHQLFLLNKQCRYCPNCDLIITKKQEIESLLAISFSQSHPEFIGNEYLVMGTLDRQDWQAGNKGTLAPEKIIEQMYIFKDVWNFEVIPAGWYPANEK</sequence>
<dbReference type="Proteomes" id="UP000282574">
    <property type="component" value="Unassembled WGS sequence"/>
</dbReference>
<organism evidence="1 2">
    <name type="scientific">Chroococcidiopsis cubana SAG 39.79</name>
    <dbReference type="NCBI Taxonomy" id="388085"/>
    <lineage>
        <taxon>Bacteria</taxon>
        <taxon>Bacillati</taxon>
        <taxon>Cyanobacteriota</taxon>
        <taxon>Cyanophyceae</taxon>
        <taxon>Chroococcidiopsidales</taxon>
        <taxon>Chroococcidiopsidaceae</taxon>
        <taxon>Chroococcidiopsis</taxon>
    </lineage>
</organism>
<comment type="caution">
    <text evidence="1">The sequence shown here is derived from an EMBL/GenBank/DDBJ whole genome shotgun (WGS) entry which is preliminary data.</text>
</comment>
<dbReference type="AlphaFoldDB" id="A0AB37UA48"/>
<proteinExistence type="predicted"/>
<gene>
    <name evidence="1" type="ORF">DSM107010_62990</name>
</gene>
<accession>A0AB37UA48</accession>
<protein>
    <recommendedName>
        <fullName evidence="3">Transposase</fullName>
    </recommendedName>
</protein>
<reference evidence="1 2" key="1">
    <citation type="journal article" date="2019" name="Genome Biol. Evol.">
        <title>Day and night: Metabolic profiles and evolutionary relationships of six axenic non-marine cyanobacteria.</title>
        <authorList>
            <person name="Will S.E."/>
            <person name="Henke P."/>
            <person name="Boedeker C."/>
            <person name="Huang S."/>
            <person name="Brinkmann H."/>
            <person name="Rohde M."/>
            <person name="Jarek M."/>
            <person name="Friedl T."/>
            <person name="Seufert S."/>
            <person name="Schumacher M."/>
            <person name="Overmann J."/>
            <person name="Neumann-Schaal M."/>
            <person name="Petersen J."/>
        </authorList>
    </citation>
    <scope>NUCLEOTIDE SEQUENCE [LARGE SCALE GENOMIC DNA]</scope>
    <source>
        <strain evidence="1 2">SAG 39.79</strain>
    </source>
</reference>
<name>A0AB37UA48_9CYAN</name>
<evidence type="ECO:0008006" key="3">
    <source>
        <dbReference type="Google" id="ProtNLM"/>
    </source>
</evidence>
<dbReference type="EMBL" id="RSCK01000111">
    <property type="protein sequence ID" value="RUT02323.1"/>
    <property type="molecule type" value="Genomic_DNA"/>
</dbReference>
<dbReference type="RefSeq" id="WP_015154905.1">
    <property type="nucleotide sequence ID" value="NZ_JAVKZF010000001.1"/>
</dbReference>